<dbReference type="InterPro" id="IPR038408">
    <property type="entry name" value="GNK2_sf"/>
</dbReference>
<accession>A0A6A4LN01</accession>
<dbReference type="CDD" id="cd23509">
    <property type="entry name" value="Gnk2-like"/>
    <property type="match status" value="4"/>
</dbReference>
<dbReference type="EMBL" id="QEFC01001460">
    <property type="protein sequence ID" value="KAE9457791.1"/>
    <property type="molecule type" value="Genomic_DNA"/>
</dbReference>
<evidence type="ECO:0000313" key="9">
    <source>
        <dbReference type="EMBL" id="KAE9457791.1"/>
    </source>
</evidence>
<evidence type="ECO:0000256" key="5">
    <source>
        <dbReference type="ARBA" id="ARBA00023180"/>
    </source>
</evidence>
<feature type="domain" description="Gnk2-homologous" evidence="8">
    <location>
        <begin position="134"/>
        <end position="240"/>
    </location>
</feature>
<comment type="subcellular location">
    <subcellularLocation>
        <location evidence="1">Secreted</location>
    </subcellularLocation>
</comment>
<evidence type="ECO:0000313" key="10">
    <source>
        <dbReference type="Proteomes" id="UP000428333"/>
    </source>
</evidence>
<proteinExistence type="inferred from homology"/>
<evidence type="ECO:0000256" key="7">
    <source>
        <dbReference type="SAM" id="SignalP"/>
    </source>
</evidence>
<evidence type="ECO:0000256" key="3">
    <source>
        <dbReference type="ARBA" id="ARBA00022729"/>
    </source>
</evidence>
<dbReference type="FunFam" id="3.30.430.20:FF:000002">
    <property type="entry name" value="Cysteine-rich receptor-like protein kinase 10"/>
    <property type="match status" value="1"/>
</dbReference>
<keyword evidence="2" id="KW-0964">Secreted</keyword>
<feature type="domain" description="Gnk2-homologous" evidence="8">
    <location>
        <begin position="26"/>
        <end position="128"/>
    </location>
</feature>
<feature type="non-terminal residue" evidence="9">
    <location>
        <position position="1"/>
    </location>
</feature>
<keyword evidence="10" id="KW-1185">Reference proteome</keyword>
<evidence type="ECO:0000259" key="8">
    <source>
        <dbReference type="PROSITE" id="PS51473"/>
    </source>
</evidence>
<keyword evidence="5" id="KW-0325">Glycoprotein</keyword>
<evidence type="ECO:0000256" key="1">
    <source>
        <dbReference type="ARBA" id="ARBA00004613"/>
    </source>
</evidence>
<sequence>MSSSRLLSPLYLLSFSLLLQLALATNPLYHFCTSSENFIPNSPYETNLNKLMGYLYSKTPITGFGSGSLGWSQNKAYGLALCRGDVNMTDCQACVAEAETEIRKRCQFNKGAVIWYDYCQLKYSDLDFFGKIDNKNKFYMWNVRNVSDPLYFNQKTKELLGKLAEEAYVSSKMFATGEMQIEESKKIYGLVQCTRDLSSVDCKKCIDGAISELPSCCDGKEGARVLDNLETIEQVECKRLPIYKTQQYAEGFNYPSPSLIVKLFHTMSSSRLLSPLYLLSFSLLLQLALATNPLFHFCSSSENFTPNSPYEMNLNKLMSYLDYTTPKTGFGTGSLGLSQNQAYGLALCRGDVKTTDCQACVAEAETEIRKRCQFNKGAIIWYDNCMLKYSNLEFFGKVDNKNKFYMWNLRNVSDPLYFNGKTKELLGKLAGEAYVSSKMYATGEMEIEESKKLYGLVQCTRDLSSVDCKKCIDGAISELPSCCDGKEGGRVVGGSCNVRYEIYPFVNA</sequence>
<dbReference type="InterPro" id="IPR002902">
    <property type="entry name" value="GNK2"/>
</dbReference>
<protein>
    <recommendedName>
        <fullName evidence="8">Gnk2-homologous domain-containing protein</fullName>
    </recommendedName>
</protein>
<evidence type="ECO:0000256" key="6">
    <source>
        <dbReference type="ARBA" id="ARBA00038515"/>
    </source>
</evidence>
<dbReference type="PROSITE" id="PS51473">
    <property type="entry name" value="GNK2"/>
    <property type="match status" value="4"/>
</dbReference>
<name>A0A6A4LN01_9ERIC</name>
<feature type="domain" description="Gnk2-homologous" evidence="8">
    <location>
        <begin position="292"/>
        <end position="394"/>
    </location>
</feature>
<keyword evidence="4" id="KW-0677">Repeat</keyword>
<feature type="domain" description="Gnk2-homologous" evidence="8">
    <location>
        <begin position="400"/>
        <end position="505"/>
    </location>
</feature>
<dbReference type="Gene3D" id="3.30.430.20">
    <property type="entry name" value="Gnk2 domain, C-X8-C-X2-C motif"/>
    <property type="match status" value="4"/>
</dbReference>
<dbReference type="GO" id="GO:0005576">
    <property type="term" value="C:extracellular region"/>
    <property type="evidence" value="ECO:0007669"/>
    <property type="project" value="UniProtKB-SubCell"/>
</dbReference>
<evidence type="ECO:0000256" key="2">
    <source>
        <dbReference type="ARBA" id="ARBA00022525"/>
    </source>
</evidence>
<reference evidence="9 10" key="1">
    <citation type="journal article" date="2019" name="Genome Biol. Evol.">
        <title>The Rhododendron genome and chromosomal organization provide insight into shared whole-genome duplications across the heath family (Ericaceae).</title>
        <authorList>
            <person name="Soza V.L."/>
            <person name="Lindsley D."/>
            <person name="Waalkes A."/>
            <person name="Ramage E."/>
            <person name="Patwardhan R.P."/>
            <person name="Burton J.N."/>
            <person name="Adey A."/>
            <person name="Kumar A."/>
            <person name="Qiu R."/>
            <person name="Shendure J."/>
            <person name="Hall B."/>
        </authorList>
    </citation>
    <scope>NUCLEOTIDE SEQUENCE [LARGE SCALE GENOMIC DNA]</scope>
    <source>
        <strain evidence="9">RSF 1966-606</strain>
    </source>
</reference>
<evidence type="ECO:0000256" key="4">
    <source>
        <dbReference type="ARBA" id="ARBA00022737"/>
    </source>
</evidence>
<comment type="similarity">
    <text evidence="6">Belongs to the cysteine-rich repeat secretory protein family.</text>
</comment>
<dbReference type="FunFam" id="3.30.430.20:FF:000009">
    <property type="entry name" value="Cysteine-rich receptor-like protein kinase 28"/>
    <property type="match status" value="1"/>
</dbReference>
<comment type="caution">
    <text evidence="9">The sequence shown here is derived from an EMBL/GenBank/DDBJ whole genome shotgun (WGS) entry which is preliminary data.</text>
</comment>
<gene>
    <name evidence="9" type="ORF">C3L33_10313</name>
</gene>
<feature type="chain" id="PRO_5025472368" description="Gnk2-homologous domain-containing protein" evidence="7">
    <location>
        <begin position="25"/>
        <end position="508"/>
    </location>
</feature>
<feature type="signal peptide" evidence="7">
    <location>
        <begin position="1"/>
        <end position="24"/>
    </location>
</feature>
<organism evidence="9 10">
    <name type="scientific">Rhododendron williamsianum</name>
    <dbReference type="NCBI Taxonomy" id="262921"/>
    <lineage>
        <taxon>Eukaryota</taxon>
        <taxon>Viridiplantae</taxon>
        <taxon>Streptophyta</taxon>
        <taxon>Embryophyta</taxon>
        <taxon>Tracheophyta</taxon>
        <taxon>Spermatophyta</taxon>
        <taxon>Magnoliopsida</taxon>
        <taxon>eudicotyledons</taxon>
        <taxon>Gunneridae</taxon>
        <taxon>Pentapetalae</taxon>
        <taxon>asterids</taxon>
        <taxon>Ericales</taxon>
        <taxon>Ericaceae</taxon>
        <taxon>Ericoideae</taxon>
        <taxon>Rhodoreae</taxon>
        <taxon>Rhododendron</taxon>
    </lineage>
</organism>
<dbReference type="PANTHER" id="PTHR32411">
    <property type="entry name" value="CYSTEINE-RICH REPEAT SECRETORY PROTEIN 38-RELATED"/>
    <property type="match status" value="1"/>
</dbReference>
<dbReference type="PANTHER" id="PTHR32411:SF43">
    <property type="entry name" value="CYSTEINE-RICH REPEAT SECRETORY PROTEIN 38"/>
    <property type="match status" value="1"/>
</dbReference>
<dbReference type="Pfam" id="PF01657">
    <property type="entry name" value="Stress-antifung"/>
    <property type="match status" value="4"/>
</dbReference>
<keyword evidence="3 7" id="KW-0732">Signal</keyword>
<dbReference type="Proteomes" id="UP000428333">
    <property type="component" value="Linkage Group LG06"/>
</dbReference>
<dbReference type="OrthoDB" id="696781at2759"/>
<dbReference type="InterPro" id="IPR050581">
    <property type="entry name" value="CRR_secretory_protein"/>
</dbReference>
<dbReference type="AlphaFoldDB" id="A0A6A4LN01"/>